<keyword evidence="2" id="KW-1185">Reference proteome</keyword>
<proteinExistence type="predicted"/>
<evidence type="ECO:0008006" key="3">
    <source>
        <dbReference type="Google" id="ProtNLM"/>
    </source>
</evidence>
<gene>
    <name evidence="1" type="ORF">DEH80_09955</name>
</gene>
<evidence type="ECO:0000313" key="2">
    <source>
        <dbReference type="Proteomes" id="UP000251800"/>
    </source>
</evidence>
<dbReference type="Proteomes" id="UP000251800">
    <property type="component" value="Unassembled WGS sequence"/>
</dbReference>
<evidence type="ECO:0000313" key="1">
    <source>
        <dbReference type="EMBL" id="PWN56121.1"/>
    </source>
</evidence>
<organism evidence="1 2">
    <name type="scientific">Abyssibacter profundi</name>
    <dbReference type="NCBI Taxonomy" id="2182787"/>
    <lineage>
        <taxon>Bacteria</taxon>
        <taxon>Pseudomonadati</taxon>
        <taxon>Pseudomonadota</taxon>
        <taxon>Gammaproteobacteria</taxon>
        <taxon>Chromatiales</taxon>
        <taxon>Oceanococcaceae</taxon>
        <taxon>Abyssibacter</taxon>
    </lineage>
</organism>
<protein>
    <recommendedName>
        <fullName evidence="3">IS30 family transposase</fullName>
    </recommendedName>
</protein>
<reference evidence="1 2" key="1">
    <citation type="submission" date="2018-05" db="EMBL/GenBank/DDBJ databases">
        <title>Abyssibacter profundi OUC007T gen. nov., sp. nov, a marine bacterium isolated from seawater of the Mariana Trench.</title>
        <authorList>
            <person name="Zhou S."/>
        </authorList>
    </citation>
    <scope>NUCLEOTIDE SEQUENCE [LARGE SCALE GENOMIC DNA]</scope>
    <source>
        <strain evidence="1 2">OUC007</strain>
    </source>
</reference>
<dbReference type="AlphaFoldDB" id="A0A363UL27"/>
<name>A0A363UL27_9GAMM</name>
<dbReference type="EMBL" id="QEQK01000007">
    <property type="protein sequence ID" value="PWN56121.1"/>
    <property type="molecule type" value="Genomic_DNA"/>
</dbReference>
<accession>A0A363UL27</accession>
<sequence length="76" mass="8726">MDWASRPAARRLDSRVGLVRLQEAYGRFVGLRLTRANVVAEHPQMSKHLKMAIYFADPHAPWQRGSNENINGLLRQ</sequence>
<comment type="caution">
    <text evidence="1">The sequence shown here is derived from an EMBL/GenBank/DDBJ whole genome shotgun (WGS) entry which is preliminary data.</text>
</comment>